<dbReference type="Pfam" id="PF23559">
    <property type="entry name" value="WHD_DRP"/>
    <property type="match status" value="1"/>
</dbReference>
<evidence type="ECO:0000256" key="7">
    <source>
        <dbReference type="SAM" id="Coils"/>
    </source>
</evidence>
<organism evidence="12 13">
    <name type="scientific">Eragrostis curvula</name>
    <name type="common">weeping love grass</name>
    <dbReference type="NCBI Taxonomy" id="38414"/>
    <lineage>
        <taxon>Eukaryota</taxon>
        <taxon>Viridiplantae</taxon>
        <taxon>Streptophyta</taxon>
        <taxon>Embryophyta</taxon>
        <taxon>Tracheophyta</taxon>
        <taxon>Spermatophyta</taxon>
        <taxon>Magnoliopsida</taxon>
        <taxon>Liliopsida</taxon>
        <taxon>Poales</taxon>
        <taxon>Poaceae</taxon>
        <taxon>PACMAD clade</taxon>
        <taxon>Chloridoideae</taxon>
        <taxon>Eragrostideae</taxon>
        <taxon>Eragrostidinae</taxon>
        <taxon>Eragrostis</taxon>
    </lineage>
</organism>
<dbReference type="GO" id="GO:0006952">
    <property type="term" value="P:defense response"/>
    <property type="evidence" value="ECO:0007669"/>
    <property type="project" value="UniProtKB-KW"/>
</dbReference>
<feature type="domain" description="Disease resistance protein winged helix" evidence="10">
    <location>
        <begin position="489"/>
        <end position="565"/>
    </location>
</feature>
<gene>
    <name evidence="12" type="ORF">EJB05_26626</name>
</gene>
<comment type="caution">
    <text evidence="12">The sequence shown here is derived from an EMBL/GenBank/DDBJ whole genome shotgun (WGS) entry which is preliminary data.</text>
</comment>
<dbReference type="Gene3D" id="3.40.50.300">
    <property type="entry name" value="P-loop containing nucleotide triphosphate hydrolases"/>
    <property type="match status" value="1"/>
</dbReference>
<accession>A0A5J9ULT7</accession>
<keyword evidence="6" id="KW-0067">ATP-binding</keyword>
<evidence type="ECO:0000256" key="4">
    <source>
        <dbReference type="ARBA" id="ARBA00022741"/>
    </source>
</evidence>
<dbReference type="InterPro" id="IPR027417">
    <property type="entry name" value="P-loop_NTPase"/>
</dbReference>
<feature type="domain" description="Disease resistance N-terminal" evidence="9">
    <location>
        <begin position="18"/>
        <end position="107"/>
    </location>
</feature>
<evidence type="ECO:0000259" key="9">
    <source>
        <dbReference type="Pfam" id="PF18052"/>
    </source>
</evidence>
<evidence type="ECO:0000256" key="5">
    <source>
        <dbReference type="ARBA" id="ARBA00022821"/>
    </source>
</evidence>
<feature type="coiled-coil region" evidence="7">
    <location>
        <begin position="36"/>
        <end position="63"/>
    </location>
</feature>
<dbReference type="Gramene" id="TVU24207">
    <property type="protein sequence ID" value="TVU24207"/>
    <property type="gene ID" value="EJB05_26626"/>
</dbReference>
<reference evidence="12 13" key="1">
    <citation type="journal article" date="2019" name="Sci. Rep.">
        <title>A high-quality genome of Eragrostis curvula grass provides insights into Poaceae evolution and supports new strategies to enhance forage quality.</title>
        <authorList>
            <person name="Carballo J."/>
            <person name="Santos B.A.C.M."/>
            <person name="Zappacosta D."/>
            <person name="Garbus I."/>
            <person name="Selva J.P."/>
            <person name="Gallo C.A."/>
            <person name="Diaz A."/>
            <person name="Albertini E."/>
            <person name="Caccamo M."/>
            <person name="Echenique V."/>
        </authorList>
    </citation>
    <scope>NUCLEOTIDE SEQUENCE [LARGE SCALE GENOMIC DNA]</scope>
    <source>
        <strain evidence="13">cv. Victoria</strain>
        <tissue evidence="12">Leaf</tissue>
    </source>
</reference>
<dbReference type="EMBL" id="RWGY01000013">
    <property type="protein sequence ID" value="TVU24207.1"/>
    <property type="molecule type" value="Genomic_DNA"/>
</dbReference>
<evidence type="ECO:0000256" key="1">
    <source>
        <dbReference type="ARBA" id="ARBA00008894"/>
    </source>
</evidence>
<dbReference type="GO" id="GO:0051707">
    <property type="term" value="P:response to other organism"/>
    <property type="evidence" value="ECO:0007669"/>
    <property type="project" value="UniProtKB-ARBA"/>
</dbReference>
<dbReference type="InterPro" id="IPR056789">
    <property type="entry name" value="LRR_R13L1-DRL21"/>
</dbReference>
<sequence length="1102" mass="124796">MATTAALVFAGKSVATPAISFIMNKAFSYLSKWHQAEGMEAIKDRLQRRLTEIQAVYAAVDQEQVDVLRGSALDDWLWQFRDALEGAEDVLDEIDYHKLEEEAEARNLQGQVRNPVANFIKGKVIDKVTKHNSEGNMVKKLRKAMEDLDGVTEGVCTFLHLVNHSNSHALRDHAESNDQETSSALVPTQIFGRDKEKEQIMSWLTDNLDEDQNIDGIRRVPVFSIIGIGGIGKTTLAQVVCRELEGSSHFHKIVWAHVSGDTFSAAKITKKILACSFRCEAALLQNSRCKAAKRTCCLEAVLNARPNADTLQALQNILRDILEPKKYLLILDDVWEDRKRGEWEKLMAPLWDIQRGSRILLTTRMRSAADLVTSVMRSKKHYLHLNGLAKDDNFMLFQNVAFEGMKAEDYGRLLPKAEKIVDKFQGCPLVTQIAGAHLKENIGDQHWENLFKQLEQLEGSLDVIVTTVLRSSYRHLPEDFQLCFRYCSIFPKGYMFKKEELVKMWMGSGLIPQSKSEVERPEDIGERYLMKLARKSFFSIVATGDPYSKHYTEYYVIHDLLHDLARNVSADECLRLESGGHMHGRPTIRHLWITNLSKLTFREIKAILLFKKLRTLVIENHGDIGIVHVTTLETVVENLKGLRLLSLKRVPMFCLTKEVANKHLRYVSFSGMQKVHGVSKLYHLQLLTADKRIDIAPEQLKELGNLSCLRHASYGVHGFGEFLVSGLISLQELHNFRIQAKEGYQISSLRNLSSLSKLEICNLENVRSHEEVIDAKLNEKAHLQSLSLQWSETNETPKNEDNLVIEKLEPPMCLEKLEIAGFTGARFPSWINHLSLGNMVSLELKSCRNWVYLPGLENLHFLKHLELQNLTELRMINQSSDAYLPRNLKTLVVEACKNLRELPFLPPSLAQLEITKVGLSILPRIHDHHGNNMSSEGTTPPKLVSVIISDCSNLTSLEGSFLQQEHHVQTLRILKIVDCKKIIRAPLLFGEMNDLTEFRIGSCYSLRMLETFDGALLPSTLKELSIVECGDFQLPLLESLLGLTNLTSLNIHKCSRVKNLPSSGVFKGLKALQEFYVTECIFLSSLGGIGALSDLTWLEIRV</sequence>
<evidence type="ECO:0000259" key="11">
    <source>
        <dbReference type="Pfam" id="PF25019"/>
    </source>
</evidence>
<evidence type="ECO:0000313" key="13">
    <source>
        <dbReference type="Proteomes" id="UP000324897"/>
    </source>
</evidence>
<proteinExistence type="inferred from homology"/>
<dbReference type="Pfam" id="PF18052">
    <property type="entry name" value="Rx_N"/>
    <property type="match status" value="1"/>
</dbReference>
<comment type="similarity">
    <text evidence="1">Belongs to the disease resistance NB-LRR family.</text>
</comment>
<dbReference type="InterPro" id="IPR036388">
    <property type="entry name" value="WH-like_DNA-bd_sf"/>
</dbReference>
<dbReference type="InterPro" id="IPR042197">
    <property type="entry name" value="Apaf_helical"/>
</dbReference>
<keyword evidence="2" id="KW-0433">Leucine-rich repeat</keyword>
<dbReference type="PRINTS" id="PR00364">
    <property type="entry name" value="DISEASERSIST"/>
</dbReference>
<protein>
    <recommendedName>
        <fullName evidence="14">NB-ARC domain-containing protein</fullName>
    </recommendedName>
</protein>
<dbReference type="SUPFAM" id="SSF52540">
    <property type="entry name" value="P-loop containing nucleoside triphosphate hydrolases"/>
    <property type="match status" value="1"/>
</dbReference>
<evidence type="ECO:0000259" key="10">
    <source>
        <dbReference type="Pfam" id="PF23559"/>
    </source>
</evidence>
<feature type="non-terminal residue" evidence="12">
    <location>
        <position position="1"/>
    </location>
</feature>
<dbReference type="InterPro" id="IPR032675">
    <property type="entry name" value="LRR_dom_sf"/>
</dbReference>
<dbReference type="GO" id="GO:0005524">
    <property type="term" value="F:ATP binding"/>
    <property type="evidence" value="ECO:0007669"/>
    <property type="project" value="UniProtKB-KW"/>
</dbReference>
<dbReference type="PANTHER" id="PTHR36766">
    <property type="entry name" value="PLANT BROAD-SPECTRUM MILDEW RESISTANCE PROTEIN RPW8"/>
    <property type="match status" value="1"/>
</dbReference>
<dbReference type="OrthoDB" id="689740at2759"/>
<feature type="domain" description="R13L1/DRL21-like LRR repeat region" evidence="11">
    <location>
        <begin position="746"/>
        <end position="869"/>
    </location>
</feature>
<dbReference type="InterPro" id="IPR002182">
    <property type="entry name" value="NB-ARC"/>
</dbReference>
<feature type="domain" description="NB-ARC" evidence="8">
    <location>
        <begin position="199"/>
        <end position="404"/>
    </location>
</feature>
<keyword evidence="5" id="KW-0611">Plant defense</keyword>
<dbReference type="PANTHER" id="PTHR36766:SF30">
    <property type="entry name" value="TIR-NBS TYPE DISEASE RESISTANCE PROTEIN-RELATED"/>
    <property type="match status" value="1"/>
</dbReference>
<dbReference type="SUPFAM" id="SSF52058">
    <property type="entry name" value="L domain-like"/>
    <property type="match status" value="1"/>
</dbReference>
<evidence type="ECO:0000259" key="8">
    <source>
        <dbReference type="Pfam" id="PF00931"/>
    </source>
</evidence>
<name>A0A5J9ULT7_9POAL</name>
<dbReference type="InterPro" id="IPR041118">
    <property type="entry name" value="Rx_N"/>
</dbReference>
<dbReference type="Gene3D" id="1.20.5.4130">
    <property type="match status" value="1"/>
</dbReference>
<evidence type="ECO:0000256" key="3">
    <source>
        <dbReference type="ARBA" id="ARBA00022737"/>
    </source>
</evidence>
<keyword evidence="4" id="KW-0547">Nucleotide-binding</keyword>
<keyword evidence="13" id="KW-1185">Reference proteome</keyword>
<evidence type="ECO:0000256" key="6">
    <source>
        <dbReference type="ARBA" id="ARBA00022840"/>
    </source>
</evidence>
<evidence type="ECO:0008006" key="14">
    <source>
        <dbReference type="Google" id="ProtNLM"/>
    </source>
</evidence>
<dbReference type="Gene3D" id="1.10.10.10">
    <property type="entry name" value="Winged helix-like DNA-binding domain superfamily/Winged helix DNA-binding domain"/>
    <property type="match status" value="1"/>
</dbReference>
<keyword evidence="3" id="KW-0677">Repeat</keyword>
<evidence type="ECO:0000313" key="12">
    <source>
        <dbReference type="EMBL" id="TVU24207.1"/>
    </source>
</evidence>
<dbReference type="Pfam" id="PF00931">
    <property type="entry name" value="NB-ARC"/>
    <property type="match status" value="1"/>
</dbReference>
<dbReference type="Proteomes" id="UP000324897">
    <property type="component" value="Chromosome 2"/>
</dbReference>
<dbReference type="Gene3D" id="3.80.10.10">
    <property type="entry name" value="Ribonuclease Inhibitor"/>
    <property type="match status" value="2"/>
</dbReference>
<dbReference type="InterPro" id="IPR058922">
    <property type="entry name" value="WHD_DRP"/>
</dbReference>
<dbReference type="Gene3D" id="1.10.8.430">
    <property type="entry name" value="Helical domain of apoptotic protease-activating factors"/>
    <property type="match status" value="1"/>
</dbReference>
<dbReference type="AlphaFoldDB" id="A0A5J9ULT7"/>
<dbReference type="GO" id="GO:0043531">
    <property type="term" value="F:ADP binding"/>
    <property type="evidence" value="ECO:0007669"/>
    <property type="project" value="InterPro"/>
</dbReference>
<dbReference type="Pfam" id="PF25019">
    <property type="entry name" value="LRR_R13L1-DRL21"/>
    <property type="match status" value="1"/>
</dbReference>
<evidence type="ECO:0000256" key="2">
    <source>
        <dbReference type="ARBA" id="ARBA00022614"/>
    </source>
</evidence>
<keyword evidence="7" id="KW-0175">Coiled coil</keyword>